<dbReference type="InterPro" id="IPR000206">
    <property type="entry name" value="Ribosomal_bL12"/>
</dbReference>
<evidence type="ECO:0000256" key="2">
    <source>
        <dbReference type="ARBA" id="ARBA00023274"/>
    </source>
</evidence>
<dbReference type="Pfam" id="PF00542">
    <property type="entry name" value="Ribosomal_L12"/>
    <property type="match status" value="1"/>
</dbReference>
<feature type="region of interest" description="Disordered" evidence="3">
    <location>
        <begin position="57"/>
        <end position="87"/>
    </location>
</feature>
<feature type="compositionally biased region" description="Low complexity" evidence="3">
    <location>
        <begin position="57"/>
        <end position="74"/>
    </location>
</feature>
<dbReference type="Proteomes" id="UP000815325">
    <property type="component" value="Unassembled WGS sequence"/>
</dbReference>
<dbReference type="GO" id="GO:0005840">
    <property type="term" value="C:ribosome"/>
    <property type="evidence" value="ECO:0007669"/>
    <property type="project" value="UniProtKB-KW"/>
</dbReference>
<evidence type="ECO:0000256" key="3">
    <source>
        <dbReference type="SAM" id="MobiDB-lite"/>
    </source>
</evidence>
<dbReference type="Gene3D" id="3.30.1390.10">
    <property type="match status" value="1"/>
</dbReference>
<dbReference type="HAMAP" id="MF_00368">
    <property type="entry name" value="Ribosomal_bL12"/>
    <property type="match status" value="1"/>
</dbReference>
<dbReference type="SUPFAM" id="SSF54736">
    <property type="entry name" value="ClpS-like"/>
    <property type="match status" value="1"/>
</dbReference>
<sequence>MLANVVRRCYLASSSATLPSAPLQASIAAATCSDALSNLHSGIGCSISSVDSLNQSSQNQCSTSSSCLGSTTRRYSSEREESEDVSKIGGEKVQRLAGELLGLTVLESSQLSTILRKKLDIPKPAFGAGAMPAFPMGAAMPQPGAGAATGGPGAQEAAAPEPAKEKTEFDVKLQSFSAEGKIKVIKEIRALTNLGLKEAKELVEKTPTVLKSGATKEEAENWKKVIESAGGKVDLA</sequence>
<dbReference type="InterPro" id="IPR013823">
    <property type="entry name" value="Ribosomal_bL12_C"/>
</dbReference>
<organism evidence="5 6">
    <name type="scientific">Dunaliella salina</name>
    <name type="common">Green alga</name>
    <name type="synonym">Protococcus salinus</name>
    <dbReference type="NCBI Taxonomy" id="3046"/>
    <lineage>
        <taxon>Eukaryota</taxon>
        <taxon>Viridiplantae</taxon>
        <taxon>Chlorophyta</taxon>
        <taxon>core chlorophytes</taxon>
        <taxon>Chlorophyceae</taxon>
        <taxon>CS clade</taxon>
        <taxon>Chlamydomonadales</taxon>
        <taxon>Dunaliellaceae</taxon>
        <taxon>Dunaliella</taxon>
    </lineage>
</organism>
<keyword evidence="6" id="KW-1185">Reference proteome</keyword>
<evidence type="ECO:0000259" key="4">
    <source>
        <dbReference type="Pfam" id="PF00542"/>
    </source>
</evidence>
<proteinExistence type="inferred from homology"/>
<dbReference type="InterPro" id="IPR036235">
    <property type="entry name" value="Ribosomal_bL12_oligo_N_sf"/>
</dbReference>
<feature type="compositionally biased region" description="Basic and acidic residues" evidence="3">
    <location>
        <begin position="75"/>
        <end position="87"/>
    </location>
</feature>
<dbReference type="EMBL" id="MU069912">
    <property type="protein sequence ID" value="KAF5831905.1"/>
    <property type="molecule type" value="Genomic_DNA"/>
</dbReference>
<accession>A0ABQ7GBD3</accession>
<dbReference type="SUPFAM" id="SSF48300">
    <property type="entry name" value="Ribosomal protein L7/12, oligomerisation (N-terminal) domain"/>
    <property type="match status" value="1"/>
</dbReference>
<dbReference type="CDD" id="cd00387">
    <property type="entry name" value="Ribosomal_L7_L12"/>
    <property type="match status" value="1"/>
</dbReference>
<dbReference type="PANTHER" id="PTHR45987:SF4">
    <property type="entry name" value="LARGE RIBOSOMAL SUBUNIT PROTEIN BL12M"/>
    <property type="match status" value="1"/>
</dbReference>
<evidence type="ECO:0000256" key="1">
    <source>
        <dbReference type="ARBA" id="ARBA00022980"/>
    </source>
</evidence>
<comment type="caution">
    <text evidence="5">The sequence shown here is derived from an EMBL/GenBank/DDBJ whole genome shotgun (WGS) entry which is preliminary data.</text>
</comment>
<keyword evidence="2" id="KW-0687">Ribonucleoprotein</keyword>
<evidence type="ECO:0000313" key="5">
    <source>
        <dbReference type="EMBL" id="KAF5831905.1"/>
    </source>
</evidence>
<feature type="domain" description="Large ribosomal subunit protein bL12 C-terminal" evidence="4">
    <location>
        <begin position="169"/>
        <end position="235"/>
    </location>
</feature>
<dbReference type="PANTHER" id="PTHR45987">
    <property type="entry name" value="39S RIBOSOMAL PROTEIN L12"/>
    <property type="match status" value="1"/>
</dbReference>
<gene>
    <name evidence="5" type="ORF">DUNSADRAFT_12392</name>
</gene>
<feature type="region of interest" description="Disordered" evidence="3">
    <location>
        <begin position="141"/>
        <end position="167"/>
    </location>
</feature>
<protein>
    <submittedName>
        <fullName evidence="5">Ribosomal protein L7/L12 C-terminal domain-containing protein</fullName>
    </submittedName>
</protein>
<evidence type="ECO:0000313" key="6">
    <source>
        <dbReference type="Proteomes" id="UP000815325"/>
    </source>
</evidence>
<keyword evidence="1 5" id="KW-0689">Ribosomal protein</keyword>
<name>A0ABQ7GBD3_DUNSA</name>
<reference evidence="5" key="1">
    <citation type="submission" date="2017-08" db="EMBL/GenBank/DDBJ databases">
        <authorList>
            <person name="Polle J.E."/>
            <person name="Barry K."/>
            <person name="Cushman J."/>
            <person name="Schmutz J."/>
            <person name="Tran D."/>
            <person name="Hathwaick L.T."/>
            <person name="Yim W.C."/>
            <person name="Jenkins J."/>
            <person name="Mckie-Krisberg Z.M."/>
            <person name="Prochnik S."/>
            <person name="Lindquist E."/>
            <person name="Dockter R.B."/>
            <person name="Adam C."/>
            <person name="Molina H."/>
            <person name="Bunkerborg J."/>
            <person name="Jin E."/>
            <person name="Buchheim M."/>
            <person name="Magnuson J."/>
        </authorList>
    </citation>
    <scope>NUCLEOTIDE SEQUENCE</scope>
    <source>
        <strain evidence="5">CCAP 19/18</strain>
    </source>
</reference>
<dbReference type="InterPro" id="IPR014719">
    <property type="entry name" value="Ribosomal_bL12_C/ClpS-like"/>
</dbReference>